<sequence length="71" mass="7129">MGDQFVDHGADGARIDVRGDLGKVAGQVPVEDGGAGHLQGGAYDWGVAHGDFPDRGAVSAAVTTPTGRRVG</sequence>
<name>A0A640SN05_9ACTN</name>
<reference evidence="1 2" key="1">
    <citation type="submission" date="2019-12" db="EMBL/GenBank/DDBJ databases">
        <title>Whole genome shotgun sequence of Streptomyces hygroscopicus subsp. glebosus NBRC 13786.</title>
        <authorList>
            <person name="Ichikawa N."/>
            <person name="Kimura A."/>
            <person name="Kitahashi Y."/>
            <person name="Komaki H."/>
            <person name="Tamura T."/>
        </authorList>
    </citation>
    <scope>NUCLEOTIDE SEQUENCE [LARGE SCALE GENOMIC DNA]</scope>
    <source>
        <strain evidence="1 2">NBRC 13786</strain>
    </source>
</reference>
<comment type="caution">
    <text evidence="1">The sequence shown here is derived from an EMBL/GenBank/DDBJ whole genome shotgun (WGS) entry which is preliminary data.</text>
</comment>
<gene>
    <name evidence="1" type="ORF">Sgleb_03210</name>
</gene>
<dbReference type="Proteomes" id="UP000430079">
    <property type="component" value="Unassembled WGS sequence"/>
</dbReference>
<evidence type="ECO:0000313" key="2">
    <source>
        <dbReference type="Proteomes" id="UP000430079"/>
    </source>
</evidence>
<evidence type="ECO:0000313" key="1">
    <source>
        <dbReference type="EMBL" id="GFE12274.1"/>
    </source>
</evidence>
<protein>
    <submittedName>
        <fullName evidence="1">Uncharacterized protein</fullName>
    </submittedName>
</protein>
<dbReference type="AlphaFoldDB" id="A0A640SN05"/>
<accession>A0A640SN05</accession>
<dbReference type="EMBL" id="BLIO01000001">
    <property type="protein sequence ID" value="GFE12274.1"/>
    <property type="molecule type" value="Genomic_DNA"/>
</dbReference>
<proteinExistence type="predicted"/>
<keyword evidence="2" id="KW-1185">Reference proteome</keyword>
<organism evidence="1 2">
    <name type="scientific">Streptomyces glebosus</name>
    <dbReference type="NCBI Taxonomy" id="249580"/>
    <lineage>
        <taxon>Bacteria</taxon>
        <taxon>Bacillati</taxon>
        <taxon>Actinomycetota</taxon>
        <taxon>Actinomycetes</taxon>
        <taxon>Kitasatosporales</taxon>
        <taxon>Streptomycetaceae</taxon>
        <taxon>Streptomyces</taxon>
    </lineage>
</organism>